<dbReference type="GO" id="GO:0005634">
    <property type="term" value="C:nucleus"/>
    <property type="evidence" value="ECO:0007669"/>
    <property type="project" value="UniProtKB-SubCell"/>
</dbReference>
<evidence type="ECO:0000256" key="2">
    <source>
        <dbReference type="ARBA" id="ARBA00022491"/>
    </source>
</evidence>
<evidence type="ECO:0000256" key="7">
    <source>
        <dbReference type="SAM" id="MobiDB-lite"/>
    </source>
</evidence>
<dbReference type="AlphaFoldDB" id="A0A978V842"/>
<reference evidence="9" key="1">
    <citation type="journal article" date="2021" name="Front. Plant Sci.">
        <title>Chromosome-Scale Genome Assembly for Chinese Sour Jujube and Insights Into Its Genome Evolution and Domestication Signature.</title>
        <authorList>
            <person name="Shen L.-Y."/>
            <person name="Luo H."/>
            <person name="Wang X.-L."/>
            <person name="Wang X.-M."/>
            <person name="Qiu X.-J."/>
            <person name="Liu H."/>
            <person name="Zhou S.-S."/>
            <person name="Jia K.-H."/>
            <person name="Nie S."/>
            <person name="Bao Y.-T."/>
            <person name="Zhang R.-G."/>
            <person name="Yun Q.-Z."/>
            <person name="Chai Y.-H."/>
            <person name="Lu J.-Y."/>
            <person name="Li Y."/>
            <person name="Zhao S.-W."/>
            <person name="Mao J.-F."/>
            <person name="Jia S.-G."/>
            <person name="Mao Y.-M."/>
        </authorList>
    </citation>
    <scope>NUCLEOTIDE SEQUENCE</scope>
    <source>
        <strain evidence="9">AT0</strain>
        <tissue evidence="9">Leaf</tissue>
    </source>
</reference>
<feature type="region of interest" description="Disordered" evidence="7">
    <location>
        <begin position="178"/>
        <end position="200"/>
    </location>
</feature>
<name>A0A978V842_ZIZJJ</name>
<dbReference type="PROSITE" id="PS51754">
    <property type="entry name" value="OVATE"/>
    <property type="match status" value="1"/>
</dbReference>
<proteinExistence type="predicted"/>
<evidence type="ECO:0000256" key="4">
    <source>
        <dbReference type="ARBA" id="ARBA00023163"/>
    </source>
</evidence>
<protein>
    <recommendedName>
        <fullName evidence="6">Transcription repressor</fullName>
    </recommendedName>
    <alternativeName>
        <fullName evidence="6">Ovate family protein</fullName>
    </alternativeName>
</protein>
<dbReference type="InterPro" id="IPR006458">
    <property type="entry name" value="Ovate_C"/>
</dbReference>
<keyword evidence="5 6" id="KW-0539">Nucleus</keyword>
<dbReference type="Pfam" id="PF04844">
    <property type="entry name" value="Ovate"/>
    <property type="match status" value="1"/>
</dbReference>
<dbReference type="PANTHER" id="PTHR33057:SF224">
    <property type="entry name" value="TRANSCRIPTION REPRESSOR"/>
    <property type="match status" value="1"/>
</dbReference>
<dbReference type="Proteomes" id="UP000813462">
    <property type="component" value="Unassembled WGS sequence"/>
</dbReference>
<gene>
    <name evidence="9" type="ORF">FEM48_Zijuj06G0080200</name>
</gene>
<dbReference type="InterPro" id="IPR038933">
    <property type="entry name" value="Ovate"/>
</dbReference>
<keyword evidence="2 6" id="KW-0678">Repressor</keyword>
<evidence type="ECO:0000313" key="10">
    <source>
        <dbReference type="Proteomes" id="UP000813462"/>
    </source>
</evidence>
<sequence>MFSTFKPMAKRFKLKFPSVIHSLQFCRLKDPSSFPENPIPATYRLSPTNPKAFDISFPSLAGPPPTPERYPSTKRHVSSKNIRPKRRISCKCQPRLSTQFLFSDCSSEFPDYNCKTSSFAITERYYFKEKSKTNTKKKNGKASTVRTSVSSGKTEWFSSEGEEYDECRALVDDSRSLSDEYSSSESSNPSLDTSYEKPNVEAIRLKNKKKKKKKTNNGTKVRRLKRHPSMDWRGSCSSSIGTITKAVSTTRQEMSESTVLRQRMIMGRTVEGKAKESFAVVKKSKDPYEDFKRSMLEMIMEKQMFEARDLEELLQCFLTLNSRQHHEVIVGAFSEIWEVLFPDSSVKHRVRY</sequence>
<evidence type="ECO:0000256" key="3">
    <source>
        <dbReference type="ARBA" id="ARBA00023015"/>
    </source>
</evidence>
<dbReference type="GO" id="GO:0045892">
    <property type="term" value="P:negative regulation of DNA-templated transcription"/>
    <property type="evidence" value="ECO:0007669"/>
    <property type="project" value="UniProtKB-UniRule"/>
</dbReference>
<feature type="region of interest" description="Disordered" evidence="7">
    <location>
        <begin position="56"/>
        <end position="78"/>
    </location>
</feature>
<feature type="compositionally biased region" description="Low complexity" evidence="7">
    <location>
        <begin position="179"/>
        <end position="193"/>
    </location>
</feature>
<evidence type="ECO:0000256" key="5">
    <source>
        <dbReference type="ARBA" id="ARBA00023242"/>
    </source>
</evidence>
<keyword evidence="3 6" id="KW-0805">Transcription regulation</keyword>
<comment type="subcellular location">
    <subcellularLocation>
        <location evidence="1 6">Nucleus</location>
    </subcellularLocation>
</comment>
<dbReference type="NCBIfam" id="TIGR01568">
    <property type="entry name" value="A_thal_3678"/>
    <property type="match status" value="1"/>
</dbReference>
<organism evidence="9 10">
    <name type="scientific">Ziziphus jujuba var. spinosa</name>
    <dbReference type="NCBI Taxonomy" id="714518"/>
    <lineage>
        <taxon>Eukaryota</taxon>
        <taxon>Viridiplantae</taxon>
        <taxon>Streptophyta</taxon>
        <taxon>Embryophyta</taxon>
        <taxon>Tracheophyta</taxon>
        <taxon>Spermatophyta</taxon>
        <taxon>Magnoliopsida</taxon>
        <taxon>eudicotyledons</taxon>
        <taxon>Gunneridae</taxon>
        <taxon>Pentapetalae</taxon>
        <taxon>rosids</taxon>
        <taxon>fabids</taxon>
        <taxon>Rosales</taxon>
        <taxon>Rhamnaceae</taxon>
        <taxon>Paliureae</taxon>
        <taxon>Ziziphus</taxon>
    </lineage>
</organism>
<dbReference type="EMBL" id="JAEACU010000006">
    <property type="protein sequence ID" value="KAH7524077.1"/>
    <property type="molecule type" value="Genomic_DNA"/>
</dbReference>
<keyword evidence="4 6" id="KW-0804">Transcription</keyword>
<accession>A0A978V842</accession>
<feature type="domain" description="OVATE" evidence="8">
    <location>
        <begin position="280"/>
        <end position="339"/>
    </location>
</feature>
<comment type="function">
    <text evidence="6">Transcriptional repressor that regulates multiple aspects of plant growth and development.</text>
</comment>
<comment type="caution">
    <text evidence="9">The sequence shown here is derived from an EMBL/GenBank/DDBJ whole genome shotgun (WGS) entry which is preliminary data.</text>
</comment>
<evidence type="ECO:0000259" key="8">
    <source>
        <dbReference type="PROSITE" id="PS51754"/>
    </source>
</evidence>
<dbReference type="OrthoDB" id="1928390at2759"/>
<evidence type="ECO:0000256" key="1">
    <source>
        <dbReference type="ARBA" id="ARBA00004123"/>
    </source>
</evidence>
<dbReference type="PANTHER" id="PTHR33057">
    <property type="entry name" value="TRANSCRIPTION REPRESSOR OFP7-RELATED"/>
    <property type="match status" value="1"/>
</dbReference>
<evidence type="ECO:0000256" key="6">
    <source>
        <dbReference type="RuleBase" id="RU367028"/>
    </source>
</evidence>
<evidence type="ECO:0000313" key="9">
    <source>
        <dbReference type="EMBL" id="KAH7524077.1"/>
    </source>
</evidence>